<keyword evidence="2" id="KW-1185">Reference proteome</keyword>
<dbReference type="Proteomes" id="UP000016843">
    <property type="component" value="Unassembled WGS sequence"/>
</dbReference>
<organism evidence="1 2">
    <name type="scientific">Rhodonellum psychrophilum GCM71 = DSM 17998</name>
    <dbReference type="NCBI Taxonomy" id="1123057"/>
    <lineage>
        <taxon>Bacteria</taxon>
        <taxon>Pseudomonadati</taxon>
        <taxon>Bacteroidota</taxon>
        <taxon>Cytophagia</taxon>
        <taxon>Cytophagales</taxon>
        <taxon>Cytophagaceae</taxon>
        <taxon>Rhodonellum</taxon>
    </lineage>
</organism>
<dbReference type="AlphaFoldDB" id="U5C083"/>
<evidence type="ECO:0000313" key="1">
    <source>
        <dbReference type="EMBL" id="ERM81577.1"/>
    </source>
</evidence>
<name>U5C083_9BACT</name>
<evidence type="ECO:0000313" key="2">
    <source>
        <dbReference type="Proteomes" id="UP000016843"/>
    </source>
</evidence>
<accession>U5C083</accession>
<gene>
    <name evidence="1" type="ORF">P872_20030</name>
</gene>
<sequence length="34" mass="4179">MFRKTFLKHEPGELLFAYWELQKSMDENVKNYNA</sequence>
<comment type="caution">
    <text evidence="1">The sequence shown here is derived from an EMBL/GenBank/DDBJ whole genome shotgun (WGS) entry which is preliminary data.</text>
</comment>
<protein>
    <submittedName>
        <fullName evidence="1">Uncharacterized protein</fullName>
    </submittedName>
</protein>
<dbReference type="EMBL" id="AWXR01000046">
    <property type="protein sequence ID" value="ERM81577.1"/>
    <property type="molecule type" value="Genomic_DNA"/>
</dbReference>
<reference evidence="1 2" key="1">
    <citation type="journal article" date="2013" name="Genome Announc.">
        <title>Draft Genome Sequence of the Psychrophilic and Alkaliphilic Rhodonellum psychrophilum Strain GCM71T.</title>
        <authorList>
            <person name="Hauptmann A.L."/>
            <person name="Glaring M.A."/>
            <person name="Hallin P.F."/>
            <person name="Prieme A."/>
            <person name="Stougaard P."/>
        </authorList>
    </citation>
    <scope>NUCLEOTIDE SEQUENCE [LARGE SCALE GENOMIC DNA]</scope>
    <source>
        <strain evidence="1 2">GCM71</strain>
    </source>
</reference>
<proteinExistence type="predicted"/>